<proteinExistence type="inferred from homology"/>
<dbReference type="EMBL" id="CP006912">
    <property type="protein sequence ID" value="AHB48115.1"/>
    <property type="molecule type" value="Genomic_DNA"/>
</dbReference>
<dbReference type="NCBIfam" id="TIGR00211">
    <property type="entry name" value="glyS"/>
    <property type="match status" value="1"/>
</dbReference>
<keyword evidence="14" id="KW-1185">Reference proteome</keyword>
<dbReference type="Pfam" id="PF05746">
    <property type="entry name" value="DALR_1"/>
    <property type="match status" value="1"/>
</dbReference>
<comment type="subcellular location">
    <subcellularLocation>
        <location evidence="1 11">Cytoplasm</location>
    </subcellularLocation>
</comment>
<keyword evidence="7 11" id="KW-0067">ATP-binding</keyword>
<dbReference type="EC" id="6.1.1.14" evidence="11"/>
<evidence type="ECO:0000256" key="11">
    <source>
        <dbReference type="HAMAP-Rule" id="MF_00255"/>
    </source>
</evidence>
<dbReference type="PATRIC" id="fig|1029756.8.peg.1367"/>
<keyword evidence="6 11" id="KW-0547">Nucleotide-binding</keyword>
<dbReference type="InterPro" id="IPR006194">
    <property type="entry name" value="Gly-tRNA-synth_heterodimer"/>
</dbReference>
<comment type="subunit">
    <text evidence="3 11">Tetramer of two alpha and two beta subunits.</text>
</comment>
<dbReference type="KEGG" id="hni:W911_06520"/>
<reference evidence="13 14" key="1">
    <citation type="journal article" date="2014" name="Genome Announc.">
        <title>Complete Genome Sequence of Hyphomicrobium nitrativorans Strain NL23, a Denitrifying Bacterium Isolated from Biofilm of a Methanol-Fed Denitrification System Treating Seawater at the Montreal Biodome.</title>
        <authorList>
            <person name="Martineau C."/>
            <person name="Villeneuve C."/>
            <person name="Mauffrey F."/>
            <person name="Villemur R."/>
        </authorList>
    </citation>
    <scope>NUCLEOTIDE SEQUENCE [LARGE SCALE GENOMIC DNA]</scope>
    <source>
        <strain evidence="13">NL23</strain>
    </source>
</reference>
<dbReference type="HOGENOM" id="CLU_007220_2_1_5"/>
<dbReference type="HAMAP" id="MF_00255">
    <property type="entry name" value="Gly_tRNA_synth_beta"/>
    <property type="match status" value="1"/>
</dbReference>
<dbReference type="GO" id="GO:0006420">
    <property type="term" value="P:arginyl-tRNA aminoacylation"/>
    <property type="evidence" value="ECO:0007669"/>
    <property type="project" value="InterPro"/>
</dbReference>
<feature type="domain" description="DALR anticodon binding" evidence="12">
    <location>
        <begin position="661"/>
        <end position="754"/>
    </location>
</feature>
<dbReference type="OrthoDB" id="9775440at2"/>
<organism evidence="13 14">
    <name type="scientific">Hyphomicrobium nitrativorans NL23</name>
    <dbReference type="NCBI Taxonomy" id="1029756"/>
    <lineage>
        <taxon>Bacteria</taxon>
        <taxon>Pseudomonadati</taxon>
        <taxon>Pseudomonadota</taxon>
        <taxon>Alphaproteobacteria</taxon>
        <taxon>Hyphomicrobiales</taxon>
        <taxon>Hyphomicrobiaceae</taxon>
        <taxon>Hyphomicrobium</taxon>
    </lineage>
</organism>
<dbReference type="InterPro" id="IPR008909">
    <property type="entry name" value="DALR_anticod-bd"/>
</dbReference>
<dbReference type="GO" id="GO:0006426">
    <property type="term" value="P:glycyl-tRNA aminoacylation"/>
    <property type="evidence" value="ECO:0007669"/>
    <property type="project" value="UniProtKB-UniRule"/>
</dbReference>
<evidence type="ECO:0000256" key="10">
    <source>
        <dbReference type="ARBA" id="ARBA00047937"/>
    </source>
</evidence>
<dbReference type="Pfam" id="PF02092">
    <property type="entry name" value="tRNA_synt_2f"/>
    <property type="match status" value="1"/>
</dbReference>
<dbReference type="GO" id="GO:0004820">
    <property type="term" value="F:glycine-tRNA ligase activity"/>
    <property type="evidence" value="ECO:0007669"/>
    <property type="project" value="UniProtKB-UniRule"/>
</dbReference>
<dbReference type="AlphaFoldDB" id="V5SDI0"/>
<evidence type="ECO:0000256" key="2">
    <source>
        <dbReference type="ARBA" id="ARBA00008226"/>
    </source>
</evidence>
<evidence type="ECO:0000259" key="12">
    <source>
        <dbReference type="Pfam" id="PF05746"/>
    </source>
</evidence>
<dbReference type="SUPFAM" id="SSF109604">
    <property type="entry name" value="HD-domain/PDEase-like"/>
    <property type="match status" value="1"/>
</dbReference>
<keyword evidence="5 11" id="KW-0436">Ligase</keyword>
<dbReference type="STRING" id="1029756.W911_06520"/>
<accession>V5SDI0</accession>
<evidence type="ECO:0000256" key="9">
    <source>
        <dbReference type="ARBA" id="ARBA00023146"/>
    </source>
</evidence>
<dbReference type="PANTHER" id="PTHR30075:SF2">
    <property type="entry name" value="GLYCINE--TRNA LIGASE, CHLOROPLASTIC_MITOCHONDRIAL 2"/>
    <property type="match status" value="1"/>
</dbReference>
<dbReference type="Proteomes" id="UP000018542">
    <property type="component" value="Chromosome"/>
</dbReference>
<evidence type="ECO:0000256" key="3">
    <source>
        <dbReference type="ARBA" id="ARBA00011209"/>
    </source>
</evidence>
<dbReference type="PRINTS" id="PR01045">
    <property type="entry name" value="TRNASYNTHGB"/>
</dbReference>
<keyword evidence="9 11" id="KW-0030">Aminoacyl-tRNA synthetase</keyword>
<gene>
    <name evidence="11" type="primary">glyS</name>
    <name evidence="13" type="ORF">W911_06520</name>
</gene>
<dbReference type="PROSITE" id="PS50861">
    <property type="entry name" value="AA_TRNA_LIGASE_II_GLYAB"/>
    <property type="match status" value="1"/>
</dbReference>
<dbReference type="GO" id="GO:0005829">
    <property type="term" value="C:cytosol"/>
    <property type="evidence" value="ECO:0007669"/>
    <property type="project" value="TreeGrafter"/>
</dbReference>
<name>V5SDI0_9HYPH</name>
<evidence type="ECO:0000256" key="6">
    <source>
        <dbReference type="ARBA" id="ARBA00022741"/>
    </source>
</evidence>
<evidence type="ECO:0000256" key="1">
    <source>
        <dbReference type="ARBA" id="ARBA00004496"/>
    </source>
</evidence>
<comment type="catalytic activity">
    <reaction evidence="10 11">
        <text>tRNA(Gly) + glycine + ATP = glycyl-tRNA(Gly) + AMP + diphosphate</text>
        <dbReference type="Rhea" id="RHEA:16013"/>
        <dbReference type="Rhea" id="RHEA-COMP:9664"/>
        <dbReference type="Rhea" id="RHEA-COMP:9683"/>
        <dbReference type="ChEBI" id="CHEBI:30616"/>
        <dbReference type="ChEBI" id="CHEBI:33019"/>
        <dbReference type="ChEBI" id="CHEBI:57305"/>
        <dbReference type="ChEBI" id="CHEBI:78442"/>
        <dbReference type="ChEBI" id="CHEBI:78522"/>
        <dbReference type="ChEBI" id="CHEBI:456215"/>
        <dbReference type="EC" id="6.1.1.14"/>
    </reaction>
</comment>
<dbReference type="RefSeq" id="WP_023786697.1">
    <property type="nucleotide sequence ID" value="NC_022997.1"/>
</dbReference>
<keyword evidence="8 11" id="KW-0648">Protein biosynthesis</keyword>
<dbReference type="GO" id="GO:0004814">
    <property type="term" value="F:arginine-tRNA ligase activity"/>
    <property type="evidence" value="ECO:0007669"/>
    <property type="project" value="InterPro"/>
</dbReference>
<dbReference type="GO" id="GO:0005524">
    <property type="term" value="F:ATP binding"/>
    <property type="evidence" value="ECO:0007669"/>
    <property type="project" value="UniProtKB-UniRule"/>
</dbReference>
<evidence type="ECO:0000256" key="5">
    <source>
        <dbReference type="ARBA" id="ARBA00022598"/>
    </source>
</evidence>
<evidence type="ECO:0000256" key="8">
    <source>
        <dbReference type="ARBA" id="ARBA00022917"/>
    </source>
</evidence>
<evidence type="ECO:0000313" key="13">
    <source>
        <dbReference type="EMBL" id="AHB48115.1"/>
    </source>
</evidence>
<evidence type="ECO:0000256" key="7">
    <source>
        <dbReference type="ARBA" id="ARBA00022840"/>
    </source>
</evidence>
<protein>
    <recommendedName>
        <fullName evidence="11">Glycine--tRNA ligase beta subunit</fullName>
        <ecNumber evidence="11">6.1.1.14</ecNumber>
    </recommendedName>
    <alternativeName>
        <fullName evidence="11">Glycyl-tRNA synthetase beta subunit</fullName>
        <shortName evidence="11">GlyRS</shortName>
    </alternativeName>
</protein>
<evidence type="ECO:0000256" key="4">
    <source>
        <dbReference type="ARBA" id="ARBA00022490"/>
    </source>
</evidence>
<dbReference type="InterPro" id="IPR015944">
    <property type="entry name" value="Gly-tRNA-synth_bsu"/>
</dbReference>
<dbReference type="PANTHER" id="PTHR30075">
    <property type="entry name" value="GLYCYL-TRNA SYNTHETASE"/>
    <property type="match status" value="1"/>
</dbReference>
<evidence type="ECO:0000313" key="14">
    <source>
        <dbReference type="Proteomes" id="UP000018542"/>
    </source>
</evidence>
<comment type="similarity">
    <text evidence="2 11">Belongs to the class-II aminoacyl-tRNA synthetase family.</text>
</comment>
<sequence>MAELLLELFSEEIPARMQQRAAQDLKRLVSEGLKAAGLAVGDAHAFATPRRLALVIEDVPPQAPDVSEERKGPRVGAPEKALEGFLKAAGLASIDEAEIVADEKKGDYYVARIERPGRAADAITADVVAQVLAKFPWPKSMRWGAGTFQWVRPLKSMICLLDGMIVPLEAAGLLASNATRGHRFHGNETFQVLDFEDYMNKLAGHAVMLNAEERADEIRDQAEQLAHGAGLELIADEALLQENAGLTEWPVALMGSFDESFLDVPPECLTTSMKNHQKCFSLRDPSTKALANRFILVSNLTAPDGGAEIVAGNEKVIRARLSDAKFFWDQDLKRPLDEMALELAGITFHEKLGSQKARIERVKELAFEIAGAVDADPQDARRAAEIAKADLVSGMVGEFPELQGLMGRYYAEKAGAKPEIARAIELHYKPKGPTDVVPKAEDGDAVAIAVALADKIDTLVGFWAIDEKPTGSGDPYQLRRAALGVIRILVENDLRLPLLRTFDAAYGQVKAAVSERGNLFLFSKAANGEAQEEAMRSTWAEMGEDDGWSRVSVWLVDTPDAYLKDRKKEIPSEALVGTYAVSSAVNADLLAFFAERLKVYLKDKGARHDLIDAVFSLPGSEAGAGSGQDDIALIVRRVEALSEFLATDDGANLLAGVRRASSILSIEEKKDKRSYAGTYDLKILKENEELALAAAIESVKQDTVAAINVENFKGAMNALAELRGPVDAFFDKVTVNDADPALRENRLRLLSEIRAATLTVADFSKIAG</sequence>
<keyword evidence="4 11" id="KW-0963">Cytoplasm</keyword>